<dbReference type="EMBL" id="KN557414">
    <property type="protein sequence ID" value="KHJ87603.1"/>
    <property type="molecule type" value="Genomic_DNA"/>
</dbReference>
<evidence type="ECO:0000256" key="1">
    <source>
        <dbReference type="PROSITE-ProRule" id="PRU00047"/>
    </source>
</evidence>
<gene>
    <name evidence="4" type="ORF">OESDEN_12621</name>
</gene>
<dbReference type="GO" id="GO:0019899">
    <property type="term" value="F:enzyme binding"/>
    <property type="evidence" value="ECO:0007669"/>
    <property type="project" value="UniProtKB-ARBA"/>
</dbReference>
<proteinExistence type="predicted"/>
<dbReference type="InterPro" id="IPR036875">
    <property type="entry name" value="Znf_CCHC_sf"/>
</dbReference>
<dbReference type="Pfam" id="PF00098">
    <property type="entry name" value="zf-CCHC"/>
    <property type="match status" value="1"/>
</dbReference>
<feature type="domain" description="CCHC-type" evidence="3">
    <location>
        <begin position="45"/>
        <end position="59"/>
    </location>
</feature>
<dbReference type="PROSITE" id="PS50158">
    <property type="entry name" value="ZF_CCHC"/>
    <property type="match status" value="1"/>
</dbReference>
<dbReference type="SMART" id="SM00343">
    <property type="entry name" value="ZnF_C2HC"/>
    <property type="match status" value="1"/>
</dbReference>
<dbReference type="InterPro" id="IPR001878">
    <property type="entry name" value="Znf_CCHC"/>
</dbReference>
<organism evidence="4 5">
    <name type="scientific">Oesophagostomum dentatum</name>
    <name type="common">Nodular worm</name>
    <dbReference type="NCBI Taxonomy" id="61180"/>
    <lineage>
        <taxon>Eukaryota</taxon>
        <taxon>Metazoa</taxon>
        <taxon>Ecdysozoa</taxon>
        <taxon>Nematoda</taxon>
        <taxon>Chromadorea</taxon>
        <taxon>Rhabditida</taxon>
        <taxon>Rhabditina</taxon>
        <taxon>Rhabditomorpha</taxon>
        <taxon>Strongyloidea</taxon>
        <taxon>Strongylidae</taxon>
        <taxon>Oesophagostomum</taxon>
    </lineage>
</organism>
<dbReference type="GO" id="GO:0003676">
    <property type="term" value="F:nucleic acid binding"/>
    <property type="evidence" value="ECO:0007669"/>
    <property type="project" value="InterPro"/>
</dbReference>
<keyword evidence="5" id="KW-1185">Reference proteome</keyword>
<dbReference type="Proteomes" id="UP000053660">
    <property type="component" value="Unassembled WGS sequence"/>
</dbReference>
<evidence type="ECO:0000256" key="2">
    <source>
        <dbReference type="SAM" id="MobiDB-lite"/>
    </source>
</evidence>
<name>A0A0B1SQM1_OESDE</name>
<accession>A0A0B1SQM1</accession>
<feature type="region of interest" description="Disordered" evidence="2">
    <location>
        <begin position="1"/>
        <end position="36"/>
    </location>
</feature>
<evidence type="ECO:0000313" key="5">
    <source>
        <dbReference type="Proteomes" id="UP000053660"/>
    </source>
</evidence>
<evidence type="ECO:0000313" key="4">
    <source>
        <dbReference type="EMBL" id="KHJ87603.1"/>
    </source>
</evidence>
<dbReference type="OrthoDB" id="5865628at2759"/>
<dbReference type="GO" id="GO:0005737">
    <property type="term" value="C:cytoplasm"/>
    <property type="evidence" value="ECO:0007669"/>
    <property type="project" value="UniProtKB-ARBA"/>
</dbReference>
<dbReference type="GO" id="GO:0008270">
    <property type="term" value="F:zinc ion binding"/>
    <property type="evidence" value="ECO:0007669"/>
    <property type="project" value="UniProtKB-KW"/>
</dbReference>
<sequence>MNSIADDTDGSELNERTQQTETTEQRGKSSETLKGVVSKGEEDLKCFRCGEKGHIARRCSTKPLASRRNFEAPRTTTTAKQHSKESLSMILDRVLCTTMQIVAHEPSGLFGNKSIIPVEIMGLEWSALLDAGSETSMVSLTVFQIARSRNVDTDAFVERIPQEEAVVRNASGVIMKSVDTAEMEVTIEEVKKKVAFHVGKGLVILGTNALATFNIFLSKALQTTLSNKPQSEELEKEDTQVARVQRRIFLPPGSMKMILSSTEGVGEIPMMNTTAEPVVLHKGEVLGVWRSEEYVPRAALEEQADMPEKPKKEVEPRCRVGELNEEYFFESEADLDKKRFLMRNTAHTFVTIAGAEKAFVVFKRYCDHVIRALLAHDGSTVALAHNGGVNIQIVQLNDLTSAGIRFAQTHSWEDVTVGAAVKASIIWLPSGFRSYSRVTTPRENVTVKIYNSLMDIWSATRENQAIGLFVFVIPTSNTPYDQSQWIKLSAKLAAIVRNETNLAAVSGPQGEQAWENHRHSTIESFQFIRDAAATMKHNVVTAFNQVPEITEPFVAMGSCPRYAEEDAYPSHIMQQFFAQCHTYLKSQSSVPLYDLLEKGVSRSATYKRMKRPEALDGLVAESEPVTEEDEEAVEGISVEEHIHLSE</sequence>
<keyword evidence="1" id="KW-0479">Metal-binding</keyword>
<feature type="compositionally biased region" description="Acidic residues" evidence="2">
    <location>
        <begin position="1"/>
        <end position="12"/>
    </location>
</feature>
<dbReference type="SUPFAM" id="SSF57756">
    <property type="entry name" value="Retrovirus zinc finger-like domains"/>
    <property type="match status" value="1"/>
</dbReference>
<reference evidence="4 5" key="1">
    <citation type="submission" date="2014-03" db="EMBL/GenBank/DDBJ databases">
        <title>Draft genome of the hookworm Oesophagostomum dentatum.</title>
        <authorList>
            <person name="Mitreva M."/>
        </authorList>
    </citation>
    <scope>NUCLEOTIDE SEQUENCE [LARGE SCALE GENOMIC DNA]</scope>
    <source>
        <strain evidence="4 5">OD-Hann</strain>
    </source>
</reference>
<evidence type="ECO:0000259" key="3">
    <source>
        <dbReference type="PROSITE" id="PS50158"/>
    </source>
</evidence>
<keyword evidence="1" id="KW-0862">Zinc</keyword>
<keyword evidence="1" id="KW-0863">Zinc-finger</keyword>
<protein>
    <submittedName>
        <fullName evidence="4">Zinc knuckle</fullName>
    </submittedName>
</protein>
<dbReference type="AlphaFoldDB" id="A0A0B1SQM1"/>
<dbReference type="Gene3D" id="4.10.60.10">
    <property type="entry name" value="Zinc finger, CCHC-type"/>
    <property type="match status" value="1"/>
</dbReference>